<dbReference type="GO" id="GO:0003924">
    <property type="term" value="F:GTPase activity"/>
    <property type="evidence" value="ECO:0007669"/>
    <property type="project" value="InterPro"/>
</dbReference>
<dbReference type="InterPro" id="IPR000897">
    <property type="entry name" value="SRP54_GTPase_dom"/>
</dbReference>
<dbReference type="AlphaFoldDB" id="A0A0B2RRR4"/>
<dbReference type="InterPro" id="IPR027417">
    <property type="entry name" value="P-loop_NTPase"/>
</dbReference>
<proteinExistence type="predicted"/>
<keyword evidence="2" id="KW-0342">GTP-binding</keyword>
<protein>
    <submittedName>
        <fullName evidence="4">Signal recognition particle 54 kDa protein, chloroplastic</fullName>
    </submittedName>
</protein>
<reference evidence="4" key="1">
    <citation type="submission" date="2014-07" db="EMBL/GenBank/DDBJ databases">
        <title>Identification of a novel salt tolerance gene in wild soybean by whole-genome sequencing.</title>
        <authorList>
            <person name="Lam H.-M."/>
            <person name="Qi X."/>
            <person name="Li M.-W."/>
            <person name="Liu X."/>
            <person name="Xie M."/>
            <person name="Ni M."/>
            <person name="Xu X."/>
        </authorList>
    </citation>
    <scope>NUCLEOTIDE SEQUENCE [LARGE SCALE GENOMIC DNA]</scope>
    <source>
        <tissue evidence="4">Root</tissue>
    </source>
</reference>
<feature type="domain" description="SRP54-type proteins GTP-binding" evidence="3">
    <location>
        <begin position="1"/>
        <end position="60"/>
    </location>
</feature>
<evidence type="ECO:0000259" key="3">
    <source>
        <dbReference type="Pfam" id="PF00448"/>
    </source>
</evidence>
<gene>
    <name evidence="4" type="ORF">glysoja_026118</name>
</gene>
<sequence length="77" mass="8185">MLVAGDVYKPVAIDQLAILGKQVDVPVYTTGTDVKPSEIAKQGLEEAKKKKIDVVIVDTAEVLLVVDAMTGQEATCI</sequence>
<dbReference type="SUPFAM" id="SSF52540">
    <property type="entry name" value="P-loop containing nucleoside triphosphate hydrolases"/>
    <property type="match status" value="1"/>
</dbReference>
<dbReference type="Gene3D" id="3.40.50.300">
    <property type="entry name" value="P-loop containing nucleotide triphosphate hydrolases"/>
    <property type="match status" value="1"/>
</dbReference>
<dbReference type="GO" id="GO:0048500">
    <property type="term" value="C:signal recognition particle"/>
    <property type="evidence" value="ECO:0007669"/>
    <property type="project" value="InterPro"/>
</dbReference>
<organism evidence="4">
    <name type="scientific">Glycine soja</name>
    <name type="common">Wild soybean</name>
    <dbReference type="NCBI Taxonomy" id="3848"/>
    <lineage>
        <taxon>Eukaryota</taxon>
        <taxon>Viridiplantae</taxon>
        <taxon>Streptophyta</taxon>
        <taxon>Embryophyta</taxon>
        <taxon>Tracheophyta</taxon>
        <taxon>Spermatophyta</taxon>
        <taxon>Magnoliopsida</taxon>
        <taxon>eudicotyledons</taxon>
        <taxon>Gunneridae</taxon>
        <taxon>Pentapetalae</taxon>
        <taxon>rosids</taxon>
        <taxon>fabids</taxon>
        <taxon>Fabales</taxon>
        <taxon>Fabaceae</taxon>
        <taxon>Papilionoideae</taxon>
        <taxon>50 kb inversion clade</taxon>
        <taxon>NPAAA clade</taxon>
        <taxon>indigoferoid/millettioid clade</taxon>
        <taxon>Phaseoleae</taxon>
        <taxon>Glycine</taxon>
        <taxon>Glycine subgen. Soja</taxon>
    </lineage>
</organism>
<dbReference type="EMBL" id="KN648972">
    <property type="protein sequence ID" value="KHN34497.1"/>
    <property type="molecule type" value="Genomic_DNA"/>
</dbReference>
<dbReference type="PANTHER" id="PTHR11564:SF5">
    <property type="entry name" value="SIGNAL RECOGNITION PARTICLE SUBUNIT SRP54"/>
    <property type="match status" value="1"/>
</dbReference>
<evidence type="ECO:0000256" key="2">
    <source>
        <dbReference type="ARBA" id="ARBA00023134"/>
    </source>
</evidence>
<dbReference type="InterPro" id="IPR022941">
    <property type="entry name" value="SRP54"/>
</dbReference>
<evidence type="ECO:0000256" key="1">
    <source>
        <dbReference type="ARBA" id="ARBA00022741"/>
    </source>
</evidence>
<dbReference type="GO" id="GO:0006614">
    <property type="term" value="P:SRP-dependent cotranslational protein targeting to membrane"/>
    <property type="evidence" value="ECO:0007669"/>
    <property type="project" value="InterPro"/>
</dbReference>
<dbReference type="Proteomes" id="UP000053555">
    <property type="component" value="Unassembled WGS sequence"/>
</dbReference>
<dbReference type="Pfam" id="PF00448">
    <property type="entry name" value="SRP54"/>
    <property type="match status" value="1"/>
</dbReference>
<dbReference type="PANTHER" id="PTHR11564">
    <property type="entry name" value="SIGNAL RECOGNITION PARTICLE 54K PROTEIN SRP54"/>
    <property type="match status" value="1"/>
</dbReference>
<keyword evidence="1" id="KW-0547">Nucleotide-binding</keyword>
<dbReference type="GO" id="GO:0005525">
    <property type="term" value="F:GTP binding"/>
    <property type="evidence" value="ECO:0007669"/>
    <property type="project" value="UniProtKB-KW"/>
</dbReference>
<name>A0A0B2RRR4_GLYSO</name>
<evidence type="ECO:0000313" key="4">
    <source>
        <dbReference type="EMBL" id="KHN34497.1"/>
    </source>
</evidence>
<accession>A0A0B2RRR4</accession>